<dbReference type="GO" id="GO:0008483">
    <property type="term" value="F:transaminase activity"/>
    <property type="evidence" value="ECO:0007669"/>
    <property type="project" value="UniProtKB-KW"/>
</dbReference>
<dbReference type="GO" id="GO:0030170">
    <property type="term" value="F:pyridoxal phosphate binding"/>
    <property type="evidence" value="ECO:0007669"/>
    <property type="project" value="InterPro"/>
</dbReference>
<evidence type="ECO:0000256" key="5">
    <source>
        <dbReference type="ARBA" id="ARBA00022898"/>
    </source>
</evidence>
<dbReference type="AlphaFoldDB" id="J1HNQ7"/>
<keyword evidence="3 6" id="KW-0032">Aminotransferase</keyword>
<dbReference type="Pfam" id="PF00155">
    <property type="entry name" value="Aminotran_1_2"/>
    <property type="match status" value="1"/>
</dbReference>
<dbReference type="InterPro" id="IPR050596">
    <property type="entry name" value="AspAT/PAT-like"/>
</dbReference>
<evidence type="ECO:0000256" key="2">
    <source>
        <dbReference type="ARBA" id="ARBA00007441"/>
    </source>
</evidence>
<dbReference type="InterPro" id="IPR015424">
    <property type="entry name" value="PyrdxlP-dep_Trfase"/>
</dbReference>
<dbReference type="SUPFAM" id="SSF53383">
    <property type="entry name" value="PLP-dependent transferases"/>
    <property type="match status" value="1"/>
</dbReference>
<accession>J1HNQ7</accession>
<dbReference type="PANTHER" id="PTHR46383:SF2">
    <property type="entry name" value="AMINOTRANSFERASE"/>
    <property type="match status" value="1"/>
</dbReference>
<sequence>MKLAQRARIAQPFHAMSIGARARQIEAAGGHVSKLSLGEPDFGAPPGVHEAMRATMDGRPLPYTPAAGLPALREAVANLYASRHRVSVDPRRILITAGASAGLLLATALTTEPGDDVVMADPCYPCNRELVQAFGGRVVLAPTSASSRYQLDVESMTAAWTPATSAVMLATPSNPTGTTIPFDELARICEQARIRGAWRIVDEIYLSLADPDPEGHPARTALEADSEAIIVSSFSKYFGMTGWRLGWLVLPEELLEAADNLAVNFFLCASTPTQMAALACFTPEALASCEARRVELLARREIVLDGLKRIGLPVPAKPDGAFYAYFDVSDTGLDSTTFCMRALEEAHVALTPGVDFGPAMADTHVRLSYAASRAELAEGMRRLEGFVRPLG</sequence>
<dbReference type="eggNOG" id="COG0436">
    <property type="taxonomic scope" value="Bacteria"/>
</dbReference>
<dbReference type="CDD" id="cd00609">
    <property type="entry name" value="AAT_like"/>
    <property type="match status" value="1"/>
</dbReference>
<dbReference type="InterPro" id="IPR004838">
    <property type="entry name" value="NHTrfase_class1_PyrdxlP-BS"/>
</dbReference>
<evidence type="ECO:0000313" key="9">
    <source>
        <dbReference type="Proteomes" id="UP000002941"/>
    </source>
</evidence>
<dbReference type="InterPro" id="IPR004839">
    <property type="entry name" value="Aminotransferase_I/II_large"/>
</dbReference>
<protein>
    <recommendedName>
        <fullName evidence="6">Aminotransferase</fullName>
        <ecNumber evidence="6">2.6.1.-</ecNumber>
    </recommendedName>
</protein>
<dbReference type="PROSITE" id="PS00105">
    <property type="entry name" value="AA_TRANSFER_CLASS_1"/>
    <property type="match status" value="1"/>
</dbReference>
<comment type="cofactor">
    <cofactor evidence="1 6">
        <name>pyridoxal 5'-phosphate</name>
        <dbReference type="ChEBI" id="CHEBI:597326"/>
    </cofactor>
</comment>
<dbReference type="PATRIC" id="fig|1125718.3.peg.398"/>
<evidence type="ECO:0000256" key="4">
    <source>
        <dbReference type="ARBA" id="ARBA00022679"/>
    </source>
</evidence>
<comment type="caution">
    <text evidence="8">The sequence shown here is derived from an EMBL/GenBank/DDBJ whole genome shotgun (WGS) entry which is preliminary data.</text>
</comment>
<dbReference type="EMBL" id="AKFT01000025">
    <property type="protein sequence ID" value="EJF47218.1"/>
    <property type="molecule type" value="Genomic_DNA"/>
</dbReference>
<dbReference type="InterPro" id="IPR015421">
    <property type="entry name" value="PyrdxlP-dep_Trfase_major"/>
</dbReference>
<evidence type="ECO:0000256" key="1">
    <source>
        <dbReference type="ARBA" id="ARBA00001933"/>
    </source>
</evidence>
<evidence type="ECO:0000313" key="8">
    <source>
        <dbReference type="EMBL" id="EJF47218.1"/>
    </source>
</evidence>
<organism evidence="8 9">
    <name type="scientific">Actinomyces massiliensis F0489</name>
    <dbReference type="NCBI Taxonomy" id="1125718"/>
    <lineage>
        <taxon>Bacteria</taxon>
        <taxon>Bacillati</taxon>
        <taxon>Actinomycetota</taxon>
        <taxon>Actinomycetes</taxon>
        <taxon>Actinomycetales</taxon>
        <taxon>Actinomycetaceae</taxon>
        <taxon>Actinomyces</taxon>
    </lineage>
</organism>
<keyword evidence="9" id="KW-1185">Reference proteome</keyword>
<keyword evidence="4 6" id="KW-0808">Transferase</keyword>
<evidence type="ECO:0000259" key="7">
    <source>
        <dbReference type="Pfam" id="PF00155"/>
    </source>
</evidence>
<dbReference type="RefSeq" id="WP_008729859.1">
    <property type="nucleotide sequence ID" value="NZ_AKFT01000025.1"/>
</dbReference>
<dbReference type="EC" id="2.6.1.-" evidence="6"/>
<proteinExistence type="inferred from homology"/>
<dbReference type="PANTHER" id="PTHR46383">
    <property type="entry name" value="ASPARTATE AMINOTRANSFERASE"/>
    <property type="match status" value="1"/>
</dbReference>
<name>J1HNQ7_9ACTO</name>
<reference evidence="8 9" key="1">
    <citation type="submission" date="2012-05" db="EMBL/GenBank/DDBJ databases">
        <authorList>
            <person name="Harkins D.M."/>
            <person name="Madupu R."/>
            <person name="Durkin A.S."/>
            <person name="Torralba M."/>
            <person name="Methe B."/>
            <person name="Sutton G.G."/>
            <person name="Nelson K.E."/>
        </authorList>
    </citation>
    <scope>NUCLEOTIDE SEQUENCE [LARGE SCALE GENOMIC DNA]</scope>
    <source>
        <strain evidence="8 9">F0489</strain>
    </source>
</reference>
<dbReference type="Gene3D" id="3.40.640.10">
    <property type="entry name" value="Type I PLP-dependent aspartate aminotransferase-like (Major domain)"/>
    <property type="match status" value="1"/>
</dbReference>
<dbReference type="GO" id="GO:0006520">
    <property type="term" value="P:amino acid metabolic process"/>
    <property type="evidence" value="ECO:0007669"/>
    <property type="project" value="InterPro"/>
</dbReference>
<dbReference type="OrthoDB" id="9763453at2"/>
<feature type="domain" description="Aminotransferase class I/classII large" evidence="7">
    <location>
        <begin position="32"/>
        <end position="383"/>
    </location>
</feature>
<keyword evidence="5" id="KW-0663">Pyridoxal phosphate</keyword>
<evidence type="ECO:0000256" key="3">
    <source>
        <dbReference type="ARBA" id="ARBA00022576"/>
    </source>
</evidence>
<gene>
    <name evidence="8" type="ORF">HMPREF1318_2925</name>
</gene>
<comment type="similarity">
    <text evidence="2 6">Belongs to the class-I pyridoxal-phosphate-dependent aminotransferase family.</text>
</comment>
<dbReference type="Proteomes" id="UP000002941">
    <property type="component" value="Unassembled WGS sequence"/>
</dbReference>
<evidence type="ECO:0000256" key="6">
    <source>
        <dbReference type="RuleBase" id="RU000481"/>
    </source>
</evidence>